<accession>A0ABT1SIY8</accession>
<dbReference type="EMBL" id="JANGCH010000002">
    <property type="protein sequence ID" value="MCQ5120968.1"/>
    <property type="molecule type" value="Genomic_DNA"/>
</dbReference>
<name>A0ABT1SIY8_9FIRM</name>
<dbReference type="Pfam" id="PF01381">
    <property type="entry name" value="HTH_3"/>
    <property type="match status" value="1"/>
</dbReference>
<sequence>MHLEILPIEKKQYAILFRMLRKKHRLTQQEIADRCGISLRSYQSLEAGKLLKDDEHYEKILAIYHLHHDAHMDEYVEFHQLTKRLSNAFAYYHDKEVSILLAELSEALSKQSGAFSKIACEACVLMKEILEQERGFTNEEAEKWLELCGCLSGSIKDVMAFLLYQREYAYRHDRLFLAKLYERYISQSNAYRLLITAALHLVNLSDNQIAAYRLLRICLKQSRKAENHTGEVDALAYLASVCGICAKNEFVYYASLCEKQFAAYEDLEEKRKLAAVHNLAQCYADMGMYEKAIKWFACYLNDDRSVQLPALLWYMDAQFAFNGMLSKEAIVIRDLSKASKALQKCWSYYDAYFKGKDVYFLERCLMKEVLPVLKGLHPAFHQVFHKQLVWLVKQTKHYKSLYEFECVLAYR</sequence>
<reference evidence="2 3" key="1">
    <citation type="submission" date="2022-06" db="EMBL/GenBank/DDBJ databases">
        <title>Isolation of gut microbiota from human fecal samples.</title>
        <authorList>
            <person name="Pamer E.G."/>
            <person name="Barat B."/>
            <person name="Waligurski E."/>
            <person name="Medina S."/>
            <person name="Paddock L."/>
            <person name="Mostad J."/>
        </authorList>
    </citation>
    <scope>NUCLEOTIDE SEQUENCE [LARGE SCALE GENOMIC DNA]</scope>
    <source>
        <strain evidence="2 3">DFI.6.1</strain>
    </source>
</reference>
<dbReference type="SMART" id="SM00530">
    <property type="entry name" value="HTH_XRE"/>
    <property type="match status" value="1"/>
</dbReference>
<dbReference type="InterPro" id="IPR001387">
    <property type="entry name" value="Cro/C1-type_HTH"/>
</dbReference>
<dbReference type="Gene3D" id="1.10.260.40">
    <property type="entry name" value="lambda repressor-like DNA-binding domains"/>
    <property type="match status" value="1"/>
</dbReference>
<protein>
    <submittedName>
        <fullName evidence="2">Helix-turn-helix domain-containing protein</fullName>
    </submittedName>
</protein>
<dbReference type="InterPro" id="IPR010982">
    <property type="entry name" value="Lambda_DNA-bd_dom_sf"/>
</dbReference>
<dbReference type="PROSITE" id="PS50943">
    <property type="entry name" value="HTH_CROC1"/>
    <property type="match status" value="1"/>
</dbReference>
<dbReference type="Gene3D" id="1.25.40.10">
    <property type="entry name" value="Tetratricopeptide repeat domain"/>
    <property type="match status" value="1"/>
</dbReference>
<proteinExistence type="predicted"/>
<dbReference type="Proteomes" id="UP001524435">
    <property type="component" value="Unassembled WGS sequence"/>
</dbReference>
<dbReference type="InterPro" id="IPR011990">
    <property type="entry name" value="TPR-like_helical_dom_sf"/>
</dbReference>
<dbReference type="SUPFAM" id="SSF47413">
    <property type="entry name" value="lambda repressor-like DNA-binding domains"/>
    <property type="match status" value="1"/>
</dbReference>
<keyword evidence="3" id="KW-1185">Reference proteome</keyword>
<dbReference type="RefSeq" id="WP_256197326.1">
    <property type="nucleotide sequence ID" value="NZ_JANGCH010000002.1"/>
</dbReference>
<evidence type="ECO:0000313" key="2">
    <source>
        <dbReference type="EMBL" id="MCQ5120968.1"/>
    </source>
</evidence>
<dbReference type="CDD" id="cd00093">
    <property type="entry name" value="HTH_XRE"/>
    <property type="match status" value="1"/>
</dbReference>
<gene>
    <name evidence="2" type="ORF">NE663_01675</name>
</gene>
<comment type="caution">
    <text evidence="2">The sequence shown here is derived from an EMBL/GenBank/DDBJ whole genome shotgun (WGS) entry which is preliminary data.</text>
</comment>
<evidence type="ECO:0000313" key="3">
    <source>
        <dbReference type="Proteomes" id="UP001524435"/>
    </source>
</evidence>
<organism evidence="2 3">
    <name type="scientific">Massilicoli timonensis</name>
    <dbReference type="NCBI Taxonomy" id="2015901"/>
    <lineage>
        <taxon>Bacteria</taxon>
        <taxon>Bacillati</taxon>
        <taxon>Bacillota</taxon>
        <taxon>Erysipelotrichia</taxon>
        <taxon>Erysipelotrichales</taxon>
        <taxon>Erysipelotrichaceae</taxon>
        <taxon>Massilicoli</taxon>
    </lineage>
</organism>
<feature type="domain" description="HTH cro/C1-type" evidence="1">
    <location>
        <begin position="17"/>
        <end position="49"/>
    </location>
</feature>
<evidence type="ECO:0000259" key="1">
    <source>
        <dbReference type="PROSITE" id="PS50943"/>
    </source>
</evidence>